<dbReference type="PROSITE" id="PS00236">
    <property type="entry name" value="NEUROTR_ION_CHANNEL"/>
    <property type="match status" value="1"/>
</dbReference>
<protein>
    <submittedName>
        <fullName evidence="18">Uncharacterized protein</fullName>
    </submittedName>
</protein>
<name>A0A9D4K880_DREPO</name>
<keyword evidence="9" id="KW-0675">Receptor</keyword>
<dbReference type="InterPro" id="IPR036719">
    <property type="entry name" value="Neuro-gated_channel_TM_sf"/>
</dbReference>
<accession>A0A9D4K880</accession>
<keyword evidence="6 14" id="KW-0406">Ion transport</keyword>
<dbReference type="InterPro" id="IPR006029">
    <property type="entry name" value="Neurotrans-gated_channel_TM"/>
</dbReference>
<dbReference type="EMBL" id="JAIWYP010000004">
    <property type="protein sequence ID" value="KAH3834937.1"/>
    <property type="molecule type" value="Genomic_DNA"/>
</dbReference>
<feature type="signal peptide" evidence="14">
    <location>
        <begin position="1"/>
        <end position="19"/>
    </location>
</feature>
<dbReference type="GO" id="GO:0022848">
    <property type="term" value="F:acetylcholine-gated monoatomic cation-selective channel activity"/>
    <property type="evidence" value="ECO:0007669"/>
    <property type="project" value="InterPro"/>
</dbReference>
<evidence type="ECO:0000256" key="13">
    <source>
        <dbReference type="ARBA" id="ARBA00034099"/>
    </source>
</evidence>
<dbReference type="FunFam" id="2.70.170.10:FF:000028">
    <property type="entry name" value="AcetylCholine Receptor"/>
    <property type="match status" value="1"/>
</dbReference>
<dbReference type="Gene3D" id="1.20.58.390">
    <property type="entry name" value="Neurotransmitter-gated ion-channel transmembrane domain"/>
    <property type="match status" value="1"/>
</dbReference>
<evidence type="ECO:0000259" key="16">
    <source>
        <dbReference type="Pfam" id="PF02931"/>
    </source>
</evidence>
<keyword evidence="14" id="KW-0732">Signal</keyword>
<dbReference type="GO" id="GO:0004888">
    <property type="term" value="F:transmembrane signaling receptor activity"/>
    <property type="evidence" value="ECO:0007669"/>
    <property type="project" value="InterPro"/>
</dbReference>
<feature type="region of interest" description="Disordered" evidence="15">
    <location>
        <begin position="460"/>
        <end position="491"/>
    </location>
</feature>
<feature type="transmembrane region" description="Helical" evidence="14">
    <location>
        <begin position="232"/>
        <end position="256"/>
    </location>
</feature>
<keyword evidence="11" id="KW-1071">Ligand-gated ion channel</keyword>
<dbReference type="PRINTS" id="PR00254">
    <property type="entry name" value="NICOTINICR"/>
</dbReference>
<dbReference type="Pfam" id="PF02932">
    <property type="entry name" value="Neur_chan_memb"/>
    <property type="match status" value="1"/>
</dbReference>
<dbReference type="SUPFAM" id="SSF63712">
    <property type="entry name" value="Nicotinic receptor ligand binding domain-like"/>
    <property type="match status" value="1"/>
</dbReference>
<dbReference type="CDD" id="cd18989">
    <property type="entry name" value="LGIC_ECD_cation"/>
    <property type="match status" value="1"/>
</dbReference>
<dbReference type="InterPro" id="IPR002394">
    <property type="entry name" value="Nicotinic_acetylcholine_rcpt"/>
</dbReference>
<keyword evidence="3 14" id="KW-0812">Transmembrane</keyword>
<dbReference type="InterPro" id="IPR036734">
    <property type="entry name" value="Neur_chan_lig-bd_sf"/>
</dbReference>
<organism evidence="18 19">
    <name type="scientific">Dreissena polymorpha</name>
    <name type="common">Zebra mussel</name>
    <name type="synonym">Mytilus polymorpha</name>
    <dbReference type="NCBI Taxonomy" id="45954"/>
    <lineage>
        <taxon>Eukaryota</taxon>
        <taxon>Metazoa</taxon>
        <taxon>Spiralia</taxon>
        <taxon>Lophotrochozoa</taxon>
        <taxon>Mollusca</taxon>
        <taxon>Bivalvia</taxon>
        <taxon>Autobranchia</taxon>
        <taxon>Heteroconchia</taxon>
        <taxon>Euheterodonta</taxon>
        <taxon>Imparidentia</taxon>
        <taxon>Neoheterodontei</taxon>
        <taxon>Myida</taxon>
        <taxon>Dreissenoidea</taxon>
        <taxon>Dreissenidae</taxon>
        <taxon>Dreissena</taxon>
    </lineage>
</organism>
<evidence type="ECO:0000256" key="2">
    <source>
        <dbReference type="ARBA" id="ARBA00022475"/>
    </source>
</evidence>
<evidence type="ECO:0000256" key="5">
    <source>
        <dbReference type="ARBA" id="ARBA00023018"/>
    </source>
</evidence>
<keyword evidence="2" id="KW-1003">Cell membrane</keyword>
<keyword evidence="19" id="KW-1185">Reference proteome</keyword>
<evidence type="ECO:0000256" key="3">
    <source>
        <dbReference type="ARBA" id="ARBA00022692"/>
    </source>
</evidence>
<feature type="chain" id="PRO_5039755852" evidence="14">
    <location>
        <begin position="20"/>
        <end position="512"/>
    </location>
</feature>
<dbReference type="CDD" id="cd19051">
    <property type="entry name" value="LGIC_TM_cation"/>
    <property type="match status" value="1"/>
</dbReference>
<evidence type="ECO:0000256" key="9">
    <source>
        <dbReference type="ARBA" id="ARBA00023170"/>
    </source>
</evidence>
<gene>
    <name evidence="18" type="ORF">DPMN_108270</name>
</gene>
<feature type="transmembrane region" description="Helical" evidence="14">
    <location>
        <begin position="263"/>
        <end position="281"/>
    </location>
</feature>
<feature type="transmembrane region" description="Helical" evidence="14">
    <location>
        <begin position="412"/>
        <end position="433"/>
    </location>
</feature>
<evidence type="ECO:0000256" key="4">
    <source>
        <dbReference type="ARBA" id="ARBA00022989"/>
    </source>
</evidence>
<proteinExistence type="inferred from homology"/>
<evidence type="ECO:0000256" key="7">
    <source>
        <dbReference type="ARBA" id="ARBA00023136"/>
    </source>
</evidence>
<dbReference type="OrthoDB" id="5975154at2759"/>
<dbReference type="GO" id="GO:0045211">
    <property type="term" value="C:postsynaptic membrane"/>
    <property type="evidence" value="ECO:0007669"/>
    <property type="project" value="InterPro"/>
</dbReference>
<keyword evidence="5" id="KW-0770">Synapse</keyword>
<dbReference type="AlphaFoldDB" id="A0A9D4K880"/>
<comment type="similarity">
    <text evidence="14">Belongs to the ligand-gated ion channel (TC 1.A.9) family.</text>
</comment>
<dbReference type="InterPro" id="IPR018000">
    <property type="entry name" value="Neurotransmitter_ion_chnl_CS"/>
</dbReference>
<dbReference type="Gene3D" id="2.70.170.10">
    <property type="entry name" value="Neurotransmitter-gated ion-channel ligand-binding domain"/>
    <property type="match status" value="1"/>
</dbReference>
<evidence type="ECO:0000256" key="8">
    <source>
        <dbReference type="ARBA" id="ARBA00023157"/>
    </source>
</evidence>
<dbReference type="Proteomes" id="UP000828390">
    <property type="component" value="Unassembled WGS sequence"/>
</dbReference>
<keyword evidence="4 14" id="KW-1133">Transmembrane helix</keyword>
<sequence>MDLNFIGLLVLICLDQIKAQTISDAKALRKKLFVTDEYDKRIRPIDNQTHSIDVYVNLYLLSVNDLSEKDEVLTTTAYLSVSWNDSNLIWEPKNYGGIKLYHWPQNEVWRPDLALKNSHLDYKGIGEESLNVVNIHTGLMFWHPFQVFKSTCSIDISYYPFDHQICYLRFQAWSYTRLQVNMRSGYNGSKGFNLAYFEENSAWKIKENEWYVERDHKDTTISFKVTLKRKPMYFMLSVLLPICMLSILNICVFMLPVSAGERASYAVTVFLAFAVFLTIVSETLPQNSESVPVITSFLVMQTAISTLITIFAMILLRLNSFDKIKVPKLIVKIMNLLKRIPCLKLVGKNKYLHKPKQETELSNKENKKTKDVELADIECEMNGKSSSNEQLEDVNDKGDEYTWKDVVNFLDFLLFALFAILLFFSIVISLSVASSKGKVFSEEFDAANSGTYHRLDSTVSADGGSSFPDDQSPNHSLPGYPNGGGMTPPPDWNNKWPLSPWSWEDDDYNFYY</sequence>
<keyword evidence="7 14" id="KW-0472">Membrane</keyword>
<dbReference type="Pfam" id="PF02931">
    <property type="entry name" value="Neur_chan_LBD"/>
    <property type="match status" value="1"/>
</dbReference>
<feature type="transmembrane region" description="Helical" evidence="14">
    <location>
        <begin position="293"/>
        <end position="316"/>
    </location>
</feature>
<reference evidence="18" key="2">
    <citation type="submission" date="2020-11" db="EMBL/GenBank/DDBJ databases">
        <authorList>
            <person name="McCartney M.A."/>
            <person name="Auch B."/>
            <person name="Kono T."/>
            <person name="Mallez S."/>
            <person name="Becker A."/>
            <person name="Gohl D.M."/>
            <person name="Silverstein K.A.T."/>
            <person name="Koren S."/>
            <person name="Bechman K.B."/>
            <person name="Herman A."/>
            <person name="Abrahante J.E."/>
            <person name="Garbe J."/>
        </authorList>
    </citation>
    <scope>NUCLEOTIDE SEQUENCE</scope>
    <source>
        <strain evidence="18">Duluth1</strain>
        <tissue evidence="18">Whole animal</tissue>
    </source>
</reference>
<reference evidence="18" key="1">
    <citation type="journal article" date="2019" name="bioRxiv">
        <title>The Genome of the Zebra Mussel, Dreissena polymorpha: A Resource for Invasive Species Research.</title>
        <authorList>
            <person name="McCartney M.A."/>
            <person name="Auch B."/>
            <person name="Kono T."/>
            <person name="Mallez S."/>
            <person name="Zhang Y."/>
            <person name="Obille A."/>
            <person name="Becker A."/>
            <person name="Abrahante J.E."/>
            <person name="Garbe J."/>
            <person name="Badalamenti J.P."/>
            <person name="Herman A."/>
            <person name="Mangelson H."/>
            <person name="Liachko I."/>
            <person name="Sullivan S."/>
            <person name="Sone E.D."/>
            <person name="Koren S."/>
            <person name="Silverstein K.A.T."/>
            <person name="Beckman K.B."/>
            <person name="Gohl D.M."/>
        </authorList>
    </citation>
    <scope>NUCLEOTIDE SEQUENCE</scope>
    <source>
        <strain evidence="18">Duluth1</strain>
        <tissue evidence="18">Whole animal</tissue>
    </source>
</reference>
<feature type="domain" description="Neurotransmitter-gated ion-channel transmembrane" evidence="17">
    <location>
        <begin position="239"/>
        <end position="390"/>
    </location>
</feature>
<comment type="caution">
    <text evidence="18">The sequence shown here is derived from an EMBL/GenBank/DDBJ whole genome shotgun (WGS) entry which is preliminary data.</text>
</comment>
<keyword evidence="8" id="KW-1015">Disulfide bond</keyword>
<dbReference type="SUPFAM" id="SSF90112">
    <property type="entry name" value="Neurotransmitter-gated ion-channel transmembrane pore"/>
    <property type="match status" value="1"/>
</dbReference>
<evidence type="ECO:0000259" key="17">
    <source>
        <dbReference type="Pfam" id="PF02932"/>
    </source>
</evidence>
<dbReference type="InterPro" id="IPR038050">
    <property type="entry name" value="Neuro_actylchol_rec"/>
</dbReference>
<evidence type="ECO:0000313" key="19">
    <source>
        <dbReference type="Proteomes" id="UP000828390"/>
    </source>
</evidence>
<dbReference type="PRINTS" id="PR00252">
    <property type="entry name" value="NRIONCHANNEL"/>
</dbReference>
<evidence type="ECO:0000313" key="18">
    <source>
        <dbReference type="EMBL" id="KAH3834937.1"/>
    </source>
</evidence>
<evidence type="ECO:0000256" key="14">
    <source>
        <dbReference type="RuleBase" id="RU000687"/>
    </source>
</evidence>
<evidence type="ECO:0000256" key="6">
    <source>
        <dbReference type="ARBA" id="ARBA00023065"/>
    </source>
</evidence>
<keyword evidence="12 14" id="KW-0407">Ion channel</keyword>
<comment type="subcellular location">
    <subcellularLocation>
        <location evidence="13">Synaptic cell membrane</location>
        <topology evidence="13">Multi-pass membrane protein</topology>
    </subcellularLocation>
</comment>
<keyword evidence="1 14" id="KW-0813">Transport</keyword>
<evidence type="ECO:0000256" key="11">
    <source>
        <dbReference type="ARBA" id="ARBA00023286"/>
    </source>
</evidence>
<keyword evidence="10" id="KW-0325">Glycoprotein</keyword>
<dbReference type="InterPro" id="IPR006202">
    <property type="entry name" value="Neur_chan_lig-bd"/>
</dbReference>
<evidence type="ECO:0000256" key="15">
    <source>
        <dbReference type="SAM" id="MobiDB-lite"/>
    </source>
</evidence>
<evidence type="ECO:0000256" key="10">
    <source>
        <dbReference type="ARBA" id="ARBA00023180"/>
    </source>
</evidence>
<dbReference type="InterPro" id="IPR006201">
    <property type="entry name" value="Neur_channel"/>
</dbReference>
<evidence type="ECO:0000256" key="12">
    <source>
        <dbReference type="ARBA" id="ARBA00023303"/>
    </source>
</evidence>
<evidence type="ECO:0000256" key="1">
    <source>
        <dbReference type="ARBA" id="ARBA00022448"/>
    </source>
</evidence>
<feature type="domain" description="Neurotransmitter-gated ion-channel ligand-binding" evidence="16">
    <location>
        <begin position="30"/>
        <end position="231"/>
    </location>
</feature>
<dbReference type="PANTHER" id="PTHR18945">
    <property type="entry name" value="NEUROTRANSMITTER GATED ION CHANNEL"/>
    <property type="match status" value="1"/>
</dbReference>